<evidence type="ECO:0000256" key="9">
    <source>
        <dbReference type="ARBA" id="ARBA00023163"/>
    </source>
</evidence>
<evidence type="ECO:0000256" key="8">
    <source>
        <dbReference type="ARBA" id="ARBA00023125"/>
    </source>
</evidence>
<protein>
    <submittedName>
        <fullName evidence="15">Zinc finger protein with KRAB and SCAN domains 3-like</fullName>
    </submittedName>
</protein>
<dbReference type="FunFam" id="3.30.160.60:FF:000624">
    <property type="entry name" value="zinc finger protein 697"/>
    <property type="match status" value="1"/>
</dbReference>
<feature type="region of interest" description="Disordered" evidence="12">
    <location>
        <begin position="292"/>
        <end position="330"/>
    </location>
</feature>
<keyword evidence="8" id="KW-0238">DNA-binding</keyword>
<keyword evidence="4" id="KW-0677">Repeat</keyword>
<gene>
    <name evidence="15" type="primary">LOC116957632</name>
</gene>
<dbReference type="Proteomes" id="UP001318040">
    <property type="component" value="Chromosome 79"/>
</dbReference>
<evidence type="ECO:0000256" key="12">
    <source>
        <dbReference type="SAM" id="MobiDB-lite"/>
    </source>
</evidence>
<dbReference type="Gene3D" id="3.30.160.60">
    <property type="entry name" value="Classic Zinc Finger"/>
    <property type="match status" value="4"/>
</dbReference>
<feature type="domain" description="C2H2-type" evidence="13">
    <location>
        <begin position="424"/>
        <end position="451"/>
    </location>
</feature>
<evidence type="ECO:0000313" key="15">
    <source>
        <dbReference type="RefSeq" id="XP_032835784.1"/>
    </source>
</evidence>
<comment type="similarity">
    <text evidence="2">Belongs to the krueppel C2H2-type zinc-finger protein family.</text>
</comment>
<dbReference type="PROSITE" id="PS50157">
    <property type="entry name" value="ZINC_FINGER_C2H2_2"/>
    <property type="match status" value="4"/>
</dbReference>
<dbReference type="GO" id="GO:0008270">
    <property type="term" value="F:zinc ion binding"/>
    <property type="evidence" value="ECO:0007669"/>
    <property type="project" value="UniProtKB-KW"/>
</dbReference>
<dbReference type="GO" id="GO:0000981">
    <property type="term" value="F:DNA-binding transcription factor activity, RNA polymerase II-specific"/>
    <property type="evidence" value="ECO:0007669"/>
    <property type="project" value="TreeGrafter"/>
</dbReference>
<dbReference type="Pfam" id="PF00096">
    <property type="entry name" value="zf-C2H2"/>
    <property type="match status" value="3"/>
</dbReference>
<feature type="compositionally biased region" description="Basic and acidic residues" evidence="12">
    <location>
        <begin position="298"/>
        <end position="308"/>
    </location>
</feature>
<evidence type="ECO:0000256" key="4">
    <source>
        <dbReference type="ARBA" id="ARBA00022737"/>
    </source>
</evidence>
<feature type="domain" description="C2H2-type" evidence="13">
    <location>
        <begin position="480"/>
        <end position="507"/>
    </location>
</feature>
<feature type="region of interest" description="Disordered" evidence="12">
    <location>
        <begin position="77"/>
        <end position="113"/>
    </location>
</feature>
<evidence type="ECO:0000256" key="7">
    <source>
        <dbReference type="ARBA" id="ARBA00023015"/>
    </source>
</evidence>
<dbReference type="SMART" id="SM00355">
    <property type="entry name" value="ZnF_C2H2"/>
    <property type="match status" value="5"/>
</dbReference>
<dbReference type="KEGG" id="pmrn:116957632"/>
<feature type="domain" description="C2H2-type" evidence="13">
    <location>
        <begin position="396"/>
        <end position="423"/>
    </location>
</feature>
<keyword evidence="5 11" id="KW-0863">Zinc-finger</keyword>
<proteinExistence type="inferred from homology"/>
<keyword evidence="9" id="KW-0804">Transcription</keyword>
<dbReference type="GO" id="GO:0000977">
    <property type="term" value="F:RNA polymerase II transcription regulatory region sequence-specific DNA binding"/>
    <property type="evidence" value="ECO:0007669"/>
    <property type="project" value="TreeGrafter"/>
</dbReference>
<dbReference type="SUPFAM" id="SSF57667">
    <property type="entry name" value="beta-beta-alpha zinc fingers"/>
    <property type="match status" value="2"/>
</dbReference>
<dbReference type="InterPro" id="IPR036236">
    <property type="entry name" value="Znf_C2H2_sf"/>
</dbReference>
<keyword evidence="14" id="KW-1185">Reference proteome</keyword>
<sequence length="508" mass="56819">MPPKRKSYTAAFKLQVCKFAEDRGNRAAGKAFSVDEKSVREWRKNIAELKAMNPRKRARRGPKAKWPKLEDSLAKRGVRKSGRLVSKQEAEEHPGWETALGGGQRAKIDMKEEDDETTEKIIKIIIEDLQAGREDPIVKEEDLNIDCKRCQIKTEVLLPCREDQIIKEEEYLNIHCKIHRIKTEDVQACREDPIIKEEDVTIDCKQQQIKMEDLQACREDTITIHKDFNINCKQPQIKTAKMQPQLNDFGMLSEVDLYPDGVLRSTAANRSSTVVASSGLAEIEVVLEDDNGVALDNDPGRRPIADSRSRKKKRQQQKLRTKTFASQSQIRCRPIQPRTHFRGMEEAGDMGGCGGDMEPCPRVLGHLGPGKEFAAAAGGGGGAGAGGKKFRRSRPYKCLWCPEAFTLRSALVTHARSHTGERPHTCAVCGKGFEKPSKLRSHARSHTGERPHTCAVCGKRFAWPSDARRHNALHAGRNSLCCSVCGKSFVRSSDLYVHVAGHVEERLG</sequence>
<evidence type="ECO:0000256" key="6">
    <source>
        <dbReference type="ARBA" id="ARBA00022833"/>
    </source>
</evidence>
<keyword evidence="10" id="KW-0539">Nucleus</keyword>
<dbReference type="PANTHER" id="PTHR24381:SF393">
    <property type="entry name" value="CHROMATIN-LINKED ADAPTOR FOR MSL PROTEINS, ISOFORM B"/>
    <property type="match status" value="1"/>
</dbReference>
<keyword evidence="7" id="KW-0805">Transcription regulation</keyword>
<evidence type="ECO:0000256" key="3">
    <source>
        <dbReference type="ARBA" id="ARBA00022723"/>
    </source>
</evidence>
<keyword evidence="3" id="KW-0479">Metal-binding</keyword>
<dbReference type="InterPro" id="IPR013087">
    <property type="entry name" value="Znf_C2H2_type"/>
</dbReference>
<dbReference type="Pfam" id="PF09607">
    <property type="entry name" value="BrkDBD"/>
    <property type="match status" value="1"/>
</dbReference>
<evidence type="ECO:0000313" key="14">
    <source>
        <dbReference type="Proteomes" id="UP001318040"/>
    </source>
</evidence>
<dbReference type="InterPro" id="IPR018586">
    <property type="entry name" value="Brinker_DNA-bd"/>
</dbReference>
<evidence type="ECO:0000256" key="1">
    <source>
        <dbReference type="ARBA" id="ARBA00004123"/>
    </source>
</evidence>
<feature type="domain" description="C2H2-type" evidence="13">
    <location>
        <begin position="452"/>
        <end position="479"/>
    </location>
</feature>
<evidence type="ECO:0000256" key="11">
    <source>
        <dbReference type="PROSITE-ProRule" id="PRU00042"/>
    </source>
</evidence>
<dbReference type="PROSITE" id="PS00028">
    <property type="entry name" value="ZINC_FINGER_C2H2_1"/>
    <property type="match status" value="4"/>
</dbReference>
<feature type="compositionally biased region" description="Basic residues" evidence="12">
    <location>
        <begin position="309"/>
        <end position="321"/>
    </location>
</feature>
<dbReference type="FunFam" id="3.30.160.60:FF:000193">
    <property type="entry name" value="Zinc finger protein 300"/>
    <property type="match status" value="1"/>
</dbReference>
<dbReference type="RefSeq" id="XP_032835784.1">
    <property type="nucleotide sequence ID" value="XM_032979893.1"/>
</dbReference>
<evidence type="ECO:0000256" key="10">
    <source>
        <dbReference type="ARBA" id="ARBA00023242"/>
    </source>
</evidence>
<evidence type="ECO:0000256" key="5">
    <source>
        <dbReference type="ARBA" id="ARBA00022771"/>
    </source>
</evidence>
<comment type="subcellular location">
    <subcellularLocation>
        <location evidence="1">Nucleus</location>
    </subcellularLocation>
</comment>
<organism evidence="14 15">
    <name type="scientific">Petromyzon marinus</name>
    <name type="common">Sea lamprey</name>
    <dbReference type="NCBI Taxonomy" id="7757"/>
    <lineage>
        <taxon>Eukaryota</taxon>
        <taxon>Metazoa</taxon>
        <taxon>Chordata</taxon>
        <taxon>Craniata</taxon>
        <taxon>Vertebrata</taxon>
        <taxon>Cyclostomata</taxon>
        <taxon>Hyperoartia</taxon>
        <taxon>Petromyzontiformes</taxon>
        <taxon>Petromyzontidae</taxon>
        <taxon>Petromyzon</taxon>
    </lineage>
</organism>
<dbReference type="GO" id="GO:0005634">
    <property type="term" value="C:nucleus"/>
    <property type="evidence" value="ECO:0007669"/>
    <property type="project" value="UniProtKB-SubCell"/>
</dbReference>
<dbReference type="Gene3D" id="1.10.10.60">
    <property type="entry name" value="Homeodomain-like"/>
    <property type="match status" value="1"/>
</dbReference>
<evidence type="ECO:0000259" key="13">
    <source>
        <dbReference type="PROSITE" id="PS50157"/>
    </source>
</evidence>
<dbReference type="PANTHER" id="PTHR24381">
    <property type="entry name" value="ZINC FINGER PROTEIN"/>
    <property type="match status" value="1"/>
</dbReference>
<dbReference type="AlphaFoldDB" id="A0AAJ7UHB9"/>
<accession>A0AAJ7UHB9</accession>
<evidence type="ECO:0000256" key="2">
    <source>
        <dbReference type="ARBA" id="ARBA00006991"/>
    </source>
</evidence>
<reference evidence="15" key="1">
    <citation type="submission" date="2025-08" db="UniProtKB">
        <authorList>
            <consortium name="RefSeq"/>
        </authorList>
    </citation>
    <scope>IDENTIFICATION</scope>
    <source>
        <tissue evidence="15">Sperm</tissue>
    </source>
</reference>
<keyword evidence="6" id="KW-0862">Zinc</keyword>
<name>A0AAJ7UHB9_PETMA</name>
<feature type="compositionally biased region" description="Basic and acidic residues" evidence="12">
    <location>
        <begin position="86"/>
        <end position="95"/>
    </location>
</feature>
<dbReference type="FunFam" id="3.30.160.60:FF:000322">
    <property type="entry name" value="GDNF-inducible zinc finger protein 1"/>
    <property type="match status" value="1"/>
</dbReference>